<sequence length="161" mass="19426">MTNIHAFLRDPHIPEFHHFVRPGQATKLRLDIDKLKLEVILDSKEKQPFKKEVLIEWKYALVITYDWVWGYVLSFDESENGSLIVKQIQWAKSRVSYKVSTSLDAVWFYLDFFKKNIIWKIDNVNVVENPTWLENPWDFFWKDPFLRYTLFRNQLSALINN</sequence>
<dbReference type="AlphaFoldDB" id="K1YBF2"/>
<gene>
    <name evidence="1" type="ORF">ACD_78C00323G0001</name>
</gene>
<protein>
    <submittedName>
        <fullName evidence="1">Uncharacterized protein</fullName>
    </submittedName>
</protein>
<dbReference type="EMBL" id="AMFJ01034323">
    <property type="protein sequence ID" value="EKD29643.1"/>
    <property type="molecule type" value="Genomic_DNA"/>
</dbReference>
<accession>K1YBF2</accession>
<evidence type="ECO:0000313" key="1">
    <source>
        <dbReference type="EMBL" id="EKD29643.1"/>
    </source>
</evidence>
<organism evidence="1">
    <name type="scientific">uncultured bacterium</name>
    <name type="common">gcode 4</name>
    <dbReference type="NCBI Taxonomy" id="1234023"/>
    <lineage>
        <taxon>Bacteria</taxon>
        <taxon>environmental samples</taxon>
    </lineage>
</organism>
<proteinExistence type="predicted"/>
<comment type="caution">
    <text evidence="1">The sequence shown here is derived from an EMBL/GenBank/DDBJ whole genome shotgun (WGS) entry which is preliminary data.</text>
</comment>
<reference evidence="1" key="1">
    <citation type="journal article" date="2012" name="Science">
        <title>Fermentation, hydrogen, and sulfur metabolism in multiple uncultivated bacterial phyla.</title>
        <authorList>
            <person name="Wrighton K.C."/>
            <person name="Thomas B.C."/>
            <person name="Sharon I."/>
            <person name="Miller C.S."/>
            <person name="Castelle C.J."/>
            <person name="VerBerkmoes N.C."/>
            <person name="Wilkins M.J."/>
            <person name="Hettich R.L."/>
            <person name="Lipton M.S."/>
            <person name="Williams K.H."/>
            <person name="Long P.E."/>
            <person name="Banfield J.F."/>
        </authorList>
    </citation>
    <scope>NUCLEOTIDE SEQUENCE [LARGE SCALE GENOMIC DNA]</scope>
</reference>
<name>K1YBF2_9BACT</name>